<dbReference type="Proteomes" id="UP000799429">
    <property type="component" value="Unassembled WGS sequence"/>
</dbReference>
<feature type="region of interest" description="Disordered" evidence="1">
    <location>
        <begin position="92"/>
        <end position="164"/>
    </location>
</feature>
<comment type="caution">
    <text evidence="2">The sequence shown here is derived from an EMBL/GenBank/DDBJ whole genome shotgun (WGS) entry which is preliminary data.</text>
</comment>
<keyword evidence="3" id="KW-1185">Reference proteome</keyword>
<sequence>MPPQPPSWPSYGNFPSISNQHHAPNSMVNPPNSQFPGSFNPQFPAAGAGMPFPPPPPPPVGHPGFMPPHTQDMNQQAINFQQFAELFRQGMPWPQSQYPNSNMGQSNPNMSPGQWQQPPQQGGPHGGYGGGGNANFGGNNRGGWQQNQGYGRGGRGGRGRGRGW</sequence>
<gene>
    <name evidence="2" type="ORF">M501DRAFT_1022689</name>
</gene>
<name>A0A9P4SEJ5_9PEZI</name>
<proteinExistence type="predicted"/>
<feature type="compositionally biased region" description="Basic residues" evidence="1">
    <location>
        <begin position="155"/>
        <end position="164"/>
    </location>
</feature>
<feature type="compositionally biased region" description="Polar residues" evidence="1">
    <location>
        <begin position="13"/>
        <end position="40"/>
    </location>
</feature>
<dbReference type="AlphaFoldDB" id="A0A9P4SEJ5"/>
<organism evidence="2 3">
    <name type="scientific">Patellaria atrata CBS 101060</name>
    <dbReference type="NCBI Taxonomy" id="1346257"/>
    <lineage>
        <taxon>Eukaryota</taxon>
        <taxon>Fungi</taxon>
        <taxon>Dikarya</taxon>
        <taxon>Ascomycota</taxon>
        <taxon>Pezizomycotina</taxon>
        <taxon>Dothideomycetes</taxon>
        <taxon>Dothideomycetes incertae sedis</taxon>
        <taxon>Patellariales</taxon>
        <taxon>Patellariaceae</taxon>
        <taxon>Patellaria</taxon>
    </lineage>
</organism>
<feature type="compositionally biased region" description="Gly residues" evidence="1">
    <location>
        <begin position="123"/>
        <end position="141"/>
    </location>
</feature>
<feature type="region of interest" description="Disordered" evidence="1">
    <location>
        <begin position="1"/>
        <end position="46"/>
    </location>
</feature>
<evidence type="ECO:0000313" key="3">
    <source>
        <dbReference type="Proteomes" id="UP000799429"/>
    </source>
</evidence>
<accession>A0A9P4SEJ5</accession>
<dbReference type="EMBL" id="MU006091">
    <property type="protein sequence ID" value="KAF2841351.1"/>
    <property type="molecule type" value="Genomic_DNA"/>
</dbReference>
<feature type="compositionally biased region" description="Low complexity" evidence="1">
    <location>
        <begin position="112"/>
        <end position="122"/>
    </location>
</feature>
<feature type="compositionally biased region" description="Polar residues" evidence="1">
    <location>
        <begin position="94"/>
        <end position="111"/>
    </location>
</feature>
<evidence type="ECO:0000256" key="1">
    <source>
        <dbReference type="SAM" id="MobiDB-lite"/>
    </source>
</evidence>
<reference evidence="2" key="1">
    <citation type="journal article" date="2020" name="Stud. Mycol.">
        <title>101 Dothideomycetes genomes: a test case for predicting lifestyles and emergence of pathogens.</title>
        <authorList>
            <person name="Haridas S."/>
            <person name="Albert R."/>
            <person name="Binder M."/>
            <person name="Bloem J."/>
            <person name="Labutti K."/>
            <person name="Salamov A."/>
            <person name="Andreopoulos B."/>
            <person name="Baker S."/>
            <person name="Barry K."/>
            <person name="Bills G."/>
            <person name="Bluhm B."/>
            <person name="Cannon C."/>
            <person name="Castanera R."/>
            <person name="Culley D."/>
            <person name="Daum C."/>
            <person name="Ezra D."/>
            <person name="Gonzalez J."/>
            <person name="Henrissat B."/>
            <person name="Kuo A."/>
            <person name="Liang C."/>
            <person name="Lipzen A."/>
            <person name="Lutzoni F."/>
            <person name="Magnuson J."/>
            <person name="Mondo S."/>
            <person name="Nolan M."/>
            <person name="Ohm R."/>
            <person name="Pangilinan J."/>
            <person name="Park H.-J."/>
            <person name="Ramirez L."/>
            <person name="Alfaro M."/>
            <person name="Sun H."/>
            <person name="Tritt A."/>
            <person name="Yoshinaga Y."/>
            <person name="Zwiers L.-H."/>
            <person name="Turgeon B."/>
            <person name="Goodwin S."/>
            <person name="Spatafora J."/>
            <person name="Crous P."/>
            <person name="Grigoriev I."/>
        </authorList>
    </citation>
    <scope>NUCLEOTIDE SEQUENCE</scope>
    <source>
        <strain evidence="2">CBS 101060</strain>
    </source>
</reference>
<protein>
    <submittedName>
        <fullName evidence="2">Uncharacterized protein</fullName>
    </submittedName>
</protein>
<evidence type="ECO:0000313" key="2">
    <source>
        <dbReference type="EMBL" id="KAF2841351.1"/>
    </source>
</evidence>